<keyword evidence="2" id="KW-0472">Membrane</keyword>
<protein>
    <recommendedName>
        <fullName evidence="4">WWE domain-containing protein</fullName>
    </recommendedName>
</protein>
<gene>
    <name evidence="5" type="ORF">CCMP2556_LOCUS12218</name>
</gene>
<evidence type="ECO:0000256" key="1">
    <source>
        <dbReference type="SAM" id="MobiDB-lite"/>
    </source>
</evidence>
<dbReference type="SUPFAM" id="SSF117839">
    <property type="entry name" value="WWE domain"/>
    <property type="match status" value="1"/>
</dbReference>
<feature type="signal peptide" evidence="3">
    <location>
        <begin position="1"/>
        <end position="18"/>
    </location>
</feature>
<evidence type="ECO:0000313" key="5">
    <source>
        <dbReference type="EMBL" id="CAK9015780.1"/>
    </source>
</evidence>
<dbReference type="InterPro" id="IPR004170">
    <property type="entry name" value="WWE_dom"/>
</dbReference>
<dbReference type="PROSITE" id="PS50918">
    <property type="entry name" value="WWE"/>
    <property type="match status" value="1"/>
</dbReference>
<feature type="transmembrane region" description="Helical" evidence="2">
    <location>
        <begin position="40"/>
        <end position="60"/>
    </location>
</feature>
<evidence type="ECO:0000259" key="4">
    <source>
        <dbReference type="PROSITE" id="PS50918"/>
    </source>
</evidence>
<keyword evidence="2" id="KW-0812">Transmembrane</keyword>
<evidence type="ECO:0000256" key="3">
    <source>
        <dbReference type="SAM" id="SignalP"/>
    </source>
</evidence>
<feature type="region of interest" description="Disordered" evidence="1">
    <location>
        <begin position="69"/>
        <end position="89"/>
    </location>
</feature>
<dbReference type="Proteomes" id="UP001642484">
    <property type="component" value="Unassembled WGS sequence"/>
</dbReference>
<name>A0ABP0JMU9_9DINO</name>
<proteinExistence type="predicted"/>
<accession>A0ABP0JMU9</accession>
<feature type="compositionally biased region" description="Basic and acidic residues" evidence="1">
    <location>
        <begin position="69"/>
        <end position="85"/>
    </location>
</feature>
<keyword evidence="2" id="KW-1133">Transmembrane helix</keyword>
<dbReference type="EMBL" id="CAXAMN010005891">
    <property type="protein sequence ID" value="CAK9015780.1"/>
    <property type="molecule type" value="Genomic_DNA"/>
</dbReference>
<comment type="caution">
    <text evidence="5">The sequence shown here is derived from an EMBL/GenBank/DDBJ whole genome shotgun (WGS) entry which is preliminary data.</text>
</comment>
<keyword evidence="6" id="KW-1185">Reference proteome</keyword>
<feature type="chain" id="PRO_5045831792" description="WWE domain-containing protein" evidence="3">
    <location>
        <begin position="19"/>
        <end position="172"/>
    </location>
</feature>
<evidence type="ECO:0000313" key="6">
    <source>
        <dbReference type="Proteomes" id="UP001642484"/>
    </source>
</evidence>
<dbReference type="InterPro" id="IPR037197">
    <property type="entry name" value="WWE_dom_sf"/>
</dbReference>
<dbReference type="Gene3D" id="3.30.720.50">
    <property type="match status" value="1"/>
</dbReference>
<organism evidence="5 6">
    <name type="scientific">Durusdinium trenchii</name>
    <dbReference type="NCBI Taxonomy" id="1381693"/>
    <lineage>
        <taxon>Eukaryota</taxon>
        <taxon>Sar</taxon>
        <taxon>Alveolata</taxon>
        <taxon>Dinophyceae</taxon>
        <taxon>Suessiales</taxon>
        <taxon>Symbiodiniaceae</taxon>
        <taxon>Durusdinium</taxon>
    </lineage>
</organism>
<evidence type="ECO:0000256" key="2">
    <source>
        <dbReference type="SAM" id="Phobius"/>
    </source>
</evidence>
<feature type="domain" description="WWE" evidence="4">
    <location>
        <begin position="89"/>
        <end position="167"/>
    </location>
</feature>
<dbReference type="Pfam" id="PF02825">
    <property type="entry name" value="WWE"/>
    <property type="match status" value="1"/>
</dbReference>
<keyword evidence="3" id="KW-0732">Signal</keyword>
<sequence length="172" mass="18561">MADCQTLTLLVVLCSASASMFVMAPVGAQALAALNPMLGIVVPIGCLLCSAGCLAASIFVKPKERSSEDYYEDESARRSPVRAEADSDEAAPQVVGADFLGEVWQVKAGPAGGWIDFDAQISLEISDAIARGEESFRVTVRGTNYEINVVEYYQRNISTGRKRDIRQKPQLV</sequence>
<reference evidence="5 6" key="1">
    <citation type="submission" date="2024-02" db="EMBL/GenBank/DDBJ databases">
        <authorList>
            <person name="Chen Y."/>
            <person name="Shah S."/>
            <person name="Dougan E. K."/>
            <person name="Thang M."/>
            <person name="Chan C."/>
        </authorList>
    </citation>
    <scope>NUCLEOTIDE SEQUENCE [LARGE SCALE GENOMIC DNA]</scope>
</reference>